<reference evidence="1" key="1">
    <citation type="journal article" date="2023" name="Plant J.">
        <title>Genome sequences and population genomics provide insights into the demographic history, inbreeding, and mutation load of two 'living fossil' tree species of Dipteronia.</title>
        <authorList>
            <person name="Feng Y."/>
            <person name="Comes H.P."/>
            <person name="Chen J."/>
            <person name="Zhu S."/>
            <person name="Lu R."/>
            <person name="Zhang X."/>
            <person name="Li P."/>
            <person name="Qiu J."/>
            <person name="Olsen K.M."/>
            <person name="Qiu Y."/>
        </authorList>
    </citation>
    <scope>NUCLEOTIDE SEQUENCE</scope>
    <source>
        <strain evidence="1">KIB01</strain>
    </source>
</reference>
<evidence type="ECO:0008006" key="3">
    <source>
        <dbReference type="Google" id="ProtNLM"/>
    </source>
</evidence>
<organism evidence="1 2">
    <name type="scientific">Dipteronia dyeriana</name>
    <dbReference type="NCBI Taxonomy" id="168575"/>
    <lineage>
        <taxon>Eukaryota</taxon>
        <taxon>Viridiplantae</taxon>
        <taxon>Streptophyta</taxon>
        <taxon>Embryophyta</taxon>
        <taxon>Tracheophyta</taxon>
        <taxon>Spermatophyta</taxon>
        <taxon>Magnoliopsida</taxon>
        <taxon>eudicotyledons</taxon>
        <taxon>Gunneridae</taxon>
        <taxon>Pentapetalae</taxon>
        <taxon>rosids</taxon>
        <taxon>malvids</taxon>
        <taxon>Sapindales</taxon>
        <taxon>Sapindaceae</taxon>
        <taxon>Hippocastanoideae</taxon>
        <taxon>Acereae</taxon>
        <taxon>Dipteronia</taxon>
    </lineage>
</organism>
<sequence>MSFCVGPSVVSACLRCLNDGESLEAVNDTLVVLIPKVKFAERINEFRPISLCNVIYKIVLKALVNRFRLIIGEMVSESQSAVNPGRLISDNTIIVFECLHTIRTKRAVSGAIEIVKRYPTSSSPMIASFSLKLLIRIVLLFEGINGSSLMALRIGSDERLKEDVEKVLSIPVAISAEEDAFGILTNMETTRLETGIMLVDI</sequence>
<accession>A0AAD9TV38</accession>
<name>A0AAD9TV38_9ROSI</name>
<keyword evidence="2" id="KW-1185">Reference proteome</keyword>
<comment type="caution">
    <text evidence="1">The sequence shown here is derived from an EMBL/GenBank/DDBJ whole genome shotgun (WGS) entry which is preliminary data.</text>
</comment>
<dbReference type="AlphaFoldDB" id="A0AAD9TV38"/>
<proteinExistence type="predicted"/>
<gene>
    <name evidence="1" type="ORF">Ddye_024041</name>
</gene>
<evidence type="ECO:0000313" key="2">
    <source>
        <dbReference type="Proteomes" id="UP001280121"/>
    </source>
</evidence>
<dbReference type="PANTHER" id="PTHR46890">
    <property type="entry name" value="NON-LTR RETROLELEMENT REVERSE TRANSCRIPTASE-LIKE PROTEIN-RELATED"/>
    <property type="match status" value="1"/>
</dbReference>
<protein>
    <recommendedName>
        <fullName evidence="3">Reverse transcriptase</fullName>
    </recommendedName>
</protein>
<dbReference type="PANTHER" id="PTHR46890:SF48">
    <property type="entry name" value="RNA-DIRECTED DNA POLYMERASE"/>
    <property type="match status" value="1"/>
</dbReference>
<dbReference type="InterPro" id="IPR052343">
    <property type="entry name" value="Retrotransposon-Effector_Assoc"/>
</dbReference>
<dbReference type="Proteomes" id="UP001280121">
    <property type="component" value="Unassembled WGS sequence"/>
</dbReference>
<evidence type="ECO:0000313" key="1">
    <source>
        <dbReference type="EMBL" id="KAK2642278.1"/>
    </source>
</evidence>
<dbReference type="EMBL" id="JANJYI010000007">
    <property type="protein sequence ID" value="KAK2642278.1"/>
    <property type="molecule type" value="Genomic_DNA"/>
</dbReference>